<feature type="transmembrane region" description="Helical" evidence="7">
    <location>
        <begin position="183"/>
        <end position="208"/>
    </location>
</feature>
<dbReference type="Proteomes" id="UP000696573">
    <property type="component" value="Unassembled WGS sequence"/>
</dbReference>
<dbReference type="GO" id="GO:0016020">
    <property type="term" value="C:membrane"/>
    <property type="evidence" value="ECO:0007669"/>
    <property type="project" value="UniProtKB-SubCell"/>
</dbReference>
<evidence type="ECO:0000256" key="1">
    <source>
        <dbReference type="ARBA" id="ARBA00004141"/>
    </source>
</evidence>
<dbReference type="AlphaFoldDB" id="A0A9N9V3B1"/>
<evidence type="ECO:0000259" key="8">
    <source>
        <dbReference type="Pfam" id="PF20684"/>
    </source>
</evidence>
<feature type="compositionally biased region" description="Polar residues" evidence="6">
    <location>
        <begin position="388"/>
        <end position="401"/>
    </location>
</feature>
<dbReference type="InterPro" id="IPR052337">
    <property type="entry name" value="SAT4-like"/>
</dbReference>
<reference evidence="9" key="1">
    <citation type="submission" date="2021-10" db="EMBL/GenBank/DDBJ databases">
        <authorList>
            <person name="Piombo E."/>
        </authorList>
    </citation>
    <scope>NUCLEOTIDE SEQUENCE</scope>
</reference>
<feature type="domain" description="Rhodopsin" evidence="8">
    <location>
        <begin position="42"/>
        <end position="265"/>
    </location>
</feature>
<keyword evidence="3 7" id="KW-1133">Transmembrane helix</keyword>
<keyword evidence="4 7" id="KW-0472">Membrane</keyword>
<dbReference type="PANTHER" id="PTHR33048">
    <property type="entry name" value="PTH11-LIKE INTEGRAL MEMBRANE PROTEIN (AFU_ORTHOLOGUE AFUA_5G11245)"/>
    <property type="match status" value="1"/>
</dbReference>
<keyword evidence="2 7" id="KW-0812">Transmembrane</keyword>
<feature type="transmembrane region" description="Helical" evidence="7">
    <location>
        <begin position="111"/>
        <end position="132"/>
    </location>
</feature>
<dbReference type="InterPro" id="IPR049326">
    <property type="entry name" value="Rhodopsin_dom_fungi"/>
</dbReference>
<name>A0A9N9V3B1_9HYPO</name>
<organism evidence="9 10">
    <name type="scientific">Clonostachys rhizophaga</name>
    <dbReference type="NCBI Taxonomy" id="160324"/>
    <lineage>
        <taxon>Eukaryota</taxon>
        <taxon>Fungi</taxon>
        <taxon>Dikarya</taxon>
        <taxon>Ascomycota</taxon>
        <taxon>Pezizomycotina</taxon>
        <taxon>Sordariomycetes</taxon>
        <taxon>Hypocreomycetidae</taxon>
        <taxon>Hypocreales</taxon>
        <taxon>Bionectriaceae</taxon>
        <taxon>Clonostachys</taxon>
    </lineage>
</organism>
<feature type="compositionally biased region" description="Polar residues" evidence="6">
    <location>
        <begin position="1"/>
        <end position="17"/>
    </location>
</feature>
<evidence type="ECO:0000313" key="9">
    <source>
        <dbReference type="EMBL" id="CAH0015948.1"/>
    </source>
</evidence>
<feature type="region of interest" description="Disordered" evidence="6">
    <location>
        <begin position="382"/>
        <end position="401"/>
    </location>
</feature>
<proteinExistence type="inferred from homology"/>
<feature type="transmembrane region" description="Helical" evidence="7">
    <location>
        <begin position="139"/>
        <end position="161"/>
    </location>
</feature>
<evidence type="ECO:0000256" key="7">
    <source>
        <dbReference type="SAM" id="Phobius"/>
    </source>
</evidence>
<evidence type="ECO:0000313" key="10">
    <source>
        <dbReference type="Proteomes" id="UP000696573"/>
    </source>
</evidence>
<sequence>MSNPNTNQGLLSRTASPSPDRGPMMLGVTSMLMVVSTIVYIARTWVRAQRRVKLGLDDALLLLSYILIAADYGLVVSEITHAGLGKPIVLNMINDPTSLTRFMKLLYTQQIFFPFPITTIKFSFLAMFWRMFPTKFMKWATIVLSIFFTMWLIAVVVPTIFQCYPVDKMWNRMMPTGFCNPGIALWIQWIDSVPQLLSDIFLFLLPIVEVKRLHASKGTKAGISAIFALSSLSIIGRIMVLVEGVKTTNRGQEVDITSFLTWTGLSAAEKSNKISDRDIITFGQMGRRDDVNRKYRSNSSQRNLYHDATVLSDNLVYSRSFELLEDDEANNTSFRSEATRNQHIHTFQVSHEAVSRQVTSPNAINVSTDFRWNENRQPVAQLDPNATGVANGSTQMAPRPL</sequence>
<feature type="region of interest" description="Disordered" evidence="6">
    <location>
        <begin position="1"/>
        <end position="22"/>
    </location>
</feature>
<feature type="transmembrane region" description="Helical" evidence="7">
    <location>
        <begin position="220"/>
        <end position="242"/>
    </location>
</feature>
<gene>
    <name evidence="9" type="ORF">CRHIZ90672A_00017042</name>
</gene>
<evidence type="ECO:0000256" key="4">
    <source>
        <dbReference type="ARBA" id="ARBA00023136"/>
    </source>
</evidence>
<evidence type="ECO:0000256" key="2">
    <source>
        <dbReference type="ARBA" id="ARBA00022692"/>
    </source>
</evidence>
<protein>
    <recommendedName>
        <fullName evidence="8">Rhodopsin domain-containing protein</fullName>
    </recommendedName>
</protein>
<dbReference type="PANTHER" id="PTHR33048:SF47">
    <property type="entry name" value="INTEGRAL MEMBRANE PROTEIN-RELATED"/>
    <property type="match status" value="1"/>
</dbReference>
<evidence type="ECO:0000256" key="5">
    <source>
        <dbReference type="ARBA" id="ARBA00038359"/>
    </source>
</evidence>
<dbReference type="OrthoDB" id="3934549at2759"/>
<comment type="similarity">
    <text evidence="5">Belongs to the SAT4 family.</text>
</comment>
<dbReference type="EMBL" id="CABFNQ020000452">
    <property type="protein sequence ID" value="CAH0015948.1"/>
    <property type="molecule type" value="Genomic_DNA"/>
</dbReference>
<feature type="transmembrane region" description="Helical" evidence="7">
    <location>
        <begin position="24"/>
        <end position="42"/>
    </location>
</feature>
<evidence type="ECO:0000256" key="3">
    <source>
        <dbReference type="ARBA" id="ARBA00022989"/>
    </source>
</evidence>
<comment type="caution">
    <text evidence="9">The sequence shown here is derived from an EMBL/GenBank/DDBJ whole genome shotgun (WGS) entry which is preliminary data.</text>
</comment>
<keyword evidence="10" id="KW-1185">Reference proteome</keyword>
<accession>A0A9N9V3B1</accession>
<comment type="subcellular location">
    <subcellularLocation>
        <location evidence="1">Membrane</location>
        <topology evidence="1">Multi-pass membrane protein</topology>
    </subcellularLocation>
</comment>
<evidence type="ECO:0000256" key="6">
    <source>
        <dbReference type="SAM" id="MobiDB-lite"/>
    </source>
</evidence>
<feature type="transmembrane region" description="Helical" evidence="7">
    <location>
        <begin position="54"/>
        <end position="75"/>
    </location>
</feature>
<dbReference type="Pfam" id="PF20684">
    <property type="entry name" value="Fung_rhodopsin"/>
    <property type="match status" value="1"/>
</dbReference>